<name>A0A382IWK7_9ZZZZ</name>
<dbReference type="InterPro" id="IPR004360">
    <property type="entry name" value="Glyas_Fos-R_dOase_dom"/>
</dbReference>
<dbReference type="GO" id="GO:0046872">
    <property type="term" value="F:metal ion binding"/>
    <property type="evidence" value="ECO:0007669"/>
    <property type="project" value="UniProtKB-KW"/>
</dbReference>
<dbReference type="InterPro" id="IPR037523">
    <property type="entry name" value="VOC_core"/>
</dbReference>
<reference evidence="3" key="1">
    <citation type="submission" date="2018-05" db="EMBL/GenBank/DDBJ databases">
        <authorList>
            <person name="Lanie J.A."/>
            <person name="Ng W.-L."/>
            <person name="Kazmierczak K.M."/>
            <person name="Andrzejewski T.M."/>
            <person name="Davidsen T.M."/>
            <person name="Wayne K.J."/>
            <person name="Tettelin H."/>
            <person name="Glass J.I."/>
            <person name="Rusch D."/>
            <person name="Podicherti R."/>
            <person name="Tsui H.-C.T."/>
            <person name="Winkler M.E."/>
        </authorList>
    </citation>
    <scope>NUCLEOTIDE SEQUENCE</scope>
</reference>
<dbReference type="PANTHER" id="PTHR43048:SF3">
    <property type="entry name" value="METHYLMALONYL-COA EPIMERASE, MITOCHONDRIAL"/>
    <property type="match status" value="1"/>
</dbReference>
<dbReference type="InterPro" id="IPR029068">
    <property type="entry name" value="Glyas_Bleomycin-R_OHBP_Dase"/>
</dbReference>
<protein>
    <recommendedName>
        <fullName evidence="2">VOC domain-containing protein</fullName>
    </recommendedName>
</protein>
<dbReference type="AlphaFoldDB" id="A0A382IWK7"/>
<evidence type="ECO:0000256" key="1">
    <source>
        <dbReference type="ARBA" id="ARBA00022723"/>
    </source>
</evidence>
<dbReference type="Gene3D" id="3.10.180.10">
    <property type="entry name" value="2,3-Dihydroxybiphenyl 1,2-Dioxygenase, domain 1"/>
    <property type="match status" value="1"/>
</dbReference>
<dbReference type="GO" id="GO:0046491">
    <property type="term" value="P:L-methylmalonyl-CoA metabolic process"/>
    <property type="evidence" value="ECO:0007669"/>
    <property type="project" value="TreeGrafter"/>
</dbReference>
<dbReference type="Pfam" id="PF00903">
    <property type="entry name" value="Glyoxalase"/>
    <property type="match status" value="1"/>
</dbReference>
<dbReference type="InterPro" id="IPR051785">
    <property type="entry name" value="MMCE/EMCE_epimerase"/>
</dbReference>
<evidence type="ECO:0000313" key="3">
    <source>
        <dbReference type="EMBL" id="SVC04016.1"/>
    </source>
</evidence>
<dbReference type="EMBL" id="UINC01070117">
    <property type="protein sequence ID" value="SVC04016.1"/>
    <property type="molecule type" value="Genomic_DNA"/>
</dbReference>
<gene>
    <name evidence="3" type="ORF">METZ01_LOCUS256870</name>
</gene>
<accession>A0A382IWK7</accession>
<dbReference type="PANTHER" id="PTHR43048">
    <property type="entry name" value="METHYLMALONYL-COA EPIMERASE"/>
    <property type="match status" value="1"/>
</dbReference>
<organism evidence="3">
    <name type="scientific">marine metagenome</name>
    <dbReference type="NCBI Taxonomy" id="408172"/>
    <lineage>
        <taxon>unclassified sequences</taxon>
        <taxon>metagenomes</taxon>
        <taxon>ecological metagenomes</taxon>
    </lineage>
</organism>
<keyword evidence="1" id="KW-0479">Metal-binding</keyword>
<dbReference type="GO" id="GO:0004493">
    <property type="term" value="F:methylmalonyl-CoA epimerase activity"/>
    <property type="evidence" value="ECO:0007669"/>
    <property type="project" value="TreeGrafter"/>
</dbReference>
<sequence length="130" mass="14597">MEQSLVFYRDFLGLEVIQEFWDDSDYICRITCLEDATAHFVKLRANDGTVLELLEYPTHRTPLLPQPIHNVGVLHIAFEVGDVDLAVSTLRDLGVLVLSNPEVSPEGIAKVCFCLDPNGIRIELVEMLVT</sequence>
<feature type="domain" description="VOC" evidence="2">
    <location>
        <begin position="1"/>
        <end position="127"/>
    </location>
</feature>
<dbReference type="SUPFAM" id="SSF54593">
    <property type="entry name" value="Glyoxalase/Bleomycin resistance protein/Dihydroxybiphenyl dioxygenase"/>
    <property type="match status" value="1"/>
</dbReference>
<proteinExistence type="predicted"/>
<evidence type="ECO:0000259" key="2">
    <source>
        <dbReference type="PROSITE" id="PS51819"/>
    </source>
</evidence>
<dbReference type="PROSITE" id="PS51819">
    <property type="entry name" value="VOC"/>
    <property type="match status" value="1"/>
</dbReference>